<feature type="transmembrane region" description="Helical" evidence="10">
    <location>
        <begin position="756"/>
        <end position="775"/>
    </location>
</feature>
<evidence type="ECO:0000256" key="5">
    <source>
        <dbReference type="ARBA" id="ARBA00022723"/>
    </source>
</evidence>
<evidence type="ECO:0000256" key="7">
    <source>
        <dbReference type="ARBA" id="ARBA00022989"/>
    </source>
</evidence>
<dbReference type="Gene3D" id="1.20.1250.20">
    <property type="entry name" value="MFS general substrate transporter like domains"/>
    <property type="match status" value="1"/>
</dbReference>
<dbReference type="PROSITE" id="PS00629">
    <property type="entry name" value="IMP_1"/>
    <property type="match status" value="1"/>
</dbReference>
<dbReference type="InterPro" id="IPR005828">
    <property type="entry name" value="MFS_sugar_transport-like"/>
</dbReference>
<keyword evidence="7 10" id="KW-1133">Transmembrane helix</keyword>
<feature type="binding site" evidence="9">
    <location>
        <position position="104"/>
    </location>
    <ligand>
        <name>Mg(2+)</name>
        <dbReference type="ChEBI" id="CHEBI:18420"/>
        <label>1</label>
        <note>catalytic</note>
    </ligand>
</feature>
<evidence type="ECO:0000256" key="6">
    <source>
        <dbReference type="ARBA" id="ARBA00022842"/>
    </source>
</evidence>
<sequence length="781" mass="84449">MTTPELTASDLKTILDFTVFLARKAGNLILEGSAAIQSASSESNVGEKKNAVDLVTEYDVGVEELVKRELKSQYPTFNFIGEESYSAGSRPPLTDEPTFCVDPIDGTTNFIHGFPFACISLGLIYKRRPVLGVIFNPFLDHLYTGIKDQGSYLIKPNTQPLRLPLSQPPKLLPSLSQALIAVEWGSDRTLTTINAKSGSFSRLAGNPAQGVIGGKMAHSLRSMGSAALNFAMVAQGGLDFYWEIGCWPWDVCAGIVIAEEAGGVVSGSHSAFSQSSNENFGVVTEEILTGRKYIVVRAIGDTPICYHLTQDHFRLKVNFSLVNSRASMAGKAIPTNRYAIQLAIFIAFGGANPAVCSGKLLTPYKRTGFLFGYDIGVISGCLIMPDFIRRFGEVGANGQSFLSSSRQSIITSLLSAGTFVGALGQAFTSDRFGRRGSILIWSAIFTVGVAIQTGTEFSIVQLTIGRFVAGLGVGALSGTSLHPLTVDCLDLFRGLVAIVPLYNGETAPKALRGTILVLYQLQIIVGLFLSYVLDLATHKIGNSASWRIPVGFQLLLGRHLLGTDRRVEARSVIAKLNGVPEQDALVDELVEELEFAIQAENEGGKATWAECFSTRNNLWKRTINGMMLQFIQQLNGQNFYYYYGDTFFESAGTELSPYVIQVILGGVSVVGTVPALSLLTGALMEAGCSIIAGLVGHYTLAPAHTPKALLTKRNRAGGDTLIAFAVLHVFSFSIFWGPTPWVYLGESFPLRVRPKGIALGSATNWFWNFLLSFFAPRIAAR</sequence>
<dbReference type="InterPro" id="IPR020846">
    <property type="entry name" value="MFS_dom"/>
</dbReference>
<accession>A0A9W8K555</accession>
<dbReference type="InterPro" id="IPR033942">
    <property type="entry name" value="IMPase"/>
</dbReference>
<feature type="transmembrane region" description="Helical" evidence="10">
    <location>
        <begin position="721"/>
        <end position="744"/>
    </location>
</feature>
<organism evidence="12 13">
    <name type="scientific">Agrocybe chaxingu</name>
    <dbReference type="NCBI Taxonomy" id="84603"/>
    <lineage>
        <taxon>Eukaryota</taxon>
        <taxon>Fungi</taxon>
        <taxon>Dikarya</taxon>
        <taxon>Basidiomycota</taxon>
        <taxon>Agaricomycotina</taxon>
        <taxon>Agaricomycetes</taxon>
        <taxon>Agaricomycetidae</taxon>
        <taxon>Agaricales</taxon>
        <taxon>Agaricineae</taxon>
        <taxon>Strophariaceae</taxon>
        <taxon>Agrocybe</taxon>
    </lineage>
</organism>
<feature type="transmembrane region" description="Helical" evidence="10">
    <location>
        <begin position="439"/>
        <end position="464"/>
    </location>
</feature>
<dbReference type="PANTHER" id="PTHR48022">
    <property type="entry name" value="PLASTIDIC GLUCOSE TRANSPORTER 4"/>
    <property type="match status" value="1"/>
</dbReference>
<dbReference type="SUPFAM" id="SSF56655">
    <property type="entry name" value="Carbohydrate phosphatase"/>
    <property type="match status" value="1"/>
</dbReference>
<keyword evidence="13" id="KW-1185">Reference proteome</keyword>
<dbReference type="EMBL" id="JANKHO010000233">
    <property type="protein sequence ID" value="KAJ3512830.1"/>
    <property type="molecule type" value="Genomic_DNA"/>
</dbReference>
<dbReference type="PANTHER" id="PTHR48022:SF91">
    <property type="entry name" value="MAJOR FACILITATOR SUPERFAMILY (MFS) PROFILE DOMAIN-CONTAINING PROTEIN-RELATED"/>
    <property type="match status" value="1"/>
</dbReference>
<dbReference type="OrthoDB" id="2241241at2759"/>
<dbReference type="InterPro" id="IPR020583">
    <property type="entry name" value="Inositol_monoP_metal-BS"/>
</dbReference>
<feature type="binding site" evidence="9">
    <location>
        <position position="250"/>
    </location>
    <ligand>
        <name>Mg(2+)</name>
        <dbReference type="ChEBI" id="CHEBI:18420"/>
        <label>1</label>
        <note>catalytic</note>
    </ligand>
</feature>
<feature type="binding site" evidence="9">
    <location>
        <position position="105"/>
    </location>
    <ligand>
        <name>Mg(2+)</name>
        <dbReference type="ChEBI" id="CHEBI:18420"/>
        <label>1</label>
        <note>catalytic</note>
    </ligand>
</feature>
<name>A0A9W8K555_9AGAR</name>
<keyword evidence="6 9" id="KW-0460">Magnesium</keyword>
<evidence type="ECO:0000256" key="1">
    <source>
        <dbReference type="ARBA" id="ARBA00004141"/>
    </source>
</evidence>
<dbReference type="Pfam" id="PF00459">
    <property type="entry name" value="Inositol_P"/>
    <property type="match status" value="1"/>
</dbReference>
<evidence type="ECO:0000256" key="2">
    <source>
        <dbReference type="ARBA" id="ARBA00009759"/>
    </source>
</evidence>
<dbReference type="GO" id="GO:0046854">
    <property type="term" value="P:phosphatidylinositol phosphate biosynthetic process"/>
    <property type="evidence" value="ECO:0007669"/>
    <property type="project" value="InterPro"/>
</dbReference>
<dbReference type="InterPro" id="IPR036259">
    <property type="entry name" value="MFS_trans_sf"/>
</dbReference>
<evidence type="ECO:0000313" key="12">
    <source>
        <dbReference type="EMBL" id="KAJ3512830.1"/>
    </source>
</evidence>
<keyword evidence="5 9" id="KW-0479">Metal-binding</keyword>
<dbReference type="FunFam" id="3.30.540.10:FF:000004">
    <property type="entry name" value="Inositol-1-monophosphatase"/>
    <property type="match status" value="1"/>
</dbReference>
<protein>
    <recommendedName>
        <fullName evidence="11">Major facilitator superfamily (MFS) profile domain-containing protein</fullName>
    </recommendedName>
</protein>
<dbReference type="Gene3D" id="3.40.190.80">
    <property type="match status" value="1"/>
</dbReference>
<dbReference type="SUPFAM" id="SSF103473">
    <property type="entry name" value="MFS general substrate transporter"/>
    <property type="match status" value="1"/>
</dbReference>
<reference evidence="12" key="1">
    <citation type="submission" date="2022-07" db="EMBL/GenBank/DDBJ databases">
        <title>Genome Sequence of Agrocybe chaxingu.</title>
        <authorList>
            <person name="Buettner E."/>
        </authorList>
    </citation>
    <scope>NUCLEOTIDE SEQUENCE</scope>
    <source>
        <strain evidence="12">MP-N11</strain>
    </source>
</reference>
<gene>
    <name evidence="12" type="ORF">NLJ89_g3296</name>
</gene>
<feature type="transmembrane region" description="Helical" evidence="10">
    <location>
        <begin position="408"/>
        <end position="427"/>
    </location>
</feature>
<dbReference type="GO" id="GO:0046872">
    <property type="term" value="F:metal ion binding"/>
    <property type="evidence" value="ECO:0007669"/>
    <property type="project" value="UniProtKB-KW"/>
</dbReference>
<evidence type="ECO:0000256" key="10">
    <source>
        <dbReference type="SAM" id="Phobius"/>
    </source>
</evidence>
<comment type="similarity">
    <text evidence="2">Belongs to the inositol monophosphatase superfamily.</text>
</comment>
<comment type="cofactor">
    <cofactor evidence="9">
        <name>Mg(2+)</name>
        <dbReference type="ChEBI" id="CHEBI:18420"/>
    </cofactor>
</comment>
<dbReference type="Gene3D" id="3.30.540.10">
    <property type="entry name" value="Fructose-1,6-Bisphosphatase, subunit A, domain 1"/>
    <property type="match status" value="1"/>
</dbReference>
<comment type="subcellular location">
    <subcellularLocation>
        <location evidence="1">Membrane</location>
        <topology evidence="1">Multi-pass membrane protein</topology>
    </subcellularLocation>
</comment>
<dbReference type="GO" id="GO:0008934">
    <property type="term" value="F:inositol monophosphate 1-phosphatase activity"/>
    <property type="evidence" value="ECO:0007669"/>
    <property type="project" value="InterPro"/>
</dbReference>
<evidence type="ECO:0000256" key="3">
    <source>
        <dbReference type="ARBA" id="ARBA00010992"/>
    </source>
</evidence>
<evidence type="ECO:0000256" key="4">
    <source>
        <dbReference type="ARBA" id="ARBA00022692"/>
    </source>
</evidence>
<dbReference type="Pfam" id="PF00083">
    <property type="entry name" value="Sugar_tr"/>
    <property type="match status" value="2"/>
</dbReference>
<proteinExistence type="inferred from homology"/>
<evidence type="ECO:0000259" key="11">
    <source>
        <dbReference type="PROSITE" id="PS50850"/>
    </source>
</evidence>
<dbReference type="InterPro" id="IPR000760">
    <property type="entry name" value="Inositol_monophosphatase-like"/>
</dbReference>
<dbReference type="GO" id="GO:0005351">
    <property type="term" value="F:carbohydrate:proton symporter activity"/>
    <property type="evidence" value="ECO:0007669"/>
    <property type="project" value="TreeGrafter"/>
</dbReference>
<evidence type="ECO:0000256" key="8">
    <source>
        <dbReference type="ARBA" id="ARBA00023136"/>
    </source>
</evidence>
<dbReference type="PROSITE" id="PS00630">
    <property type="entry name" value="IMP_2"/>
    <property type="match status" value="1"/>
</dbReference>
<feature type="binding site" evidence="9">
    <location>
        <position position="102"/>
    </location>
    <ligand>
        <name>Mg(2+)</name>
        <dbReference type="ChEBI" id="CHEBI:18420"/>
        <label>1</label>
        <note>catalytic</note>
    </ligand>
</feature>
<dbReference type="Proteomes" id="UP001148786">
    <property type="component" value="Unassembled WGS sequence"/>
</dbReference>
<dbReference type="CDD" id="cd01639">
    <property type="entry name" value="IMPase"/>
    <property type="match status" value="1"/>
</dbReference>
<dbReference type="InterPro" id="IPR020550">
    <property type="entry name" value="Inositol_monophosphatase_CS"/>
</dbReference>
<evidence type="ECO:0000313" key="13">
    <source>
        <dbReference type="Proteomes" id="UP001148786"/>
    </source>
</evidence>
<comment type="similarity">
    <text evidence="3">Belongs to the major facilitator superfamily. Sugar transporter (TC 2.A.1.1) family.</text>
</comment>
<comment type="caution">
    <text evidence="12">The sequence shown here is derived from an EMBL/GenBank/DDBJ whole genome shotgun (WGS) entry which is preliminary data.</text>
</comment>
<keyword evidence="8 10" id="KW-0472">Membrane</keyword>
<feature type="domain" description="Major facilitator superfamily (MFS) profile" evidence="11">
    <location>
        <begin position="360"/>
        <end position="781"/>
    </location>
</feature>
<dbReference type="PROSITE" id="PS50850">
    <property type="entry name" value="MFS"/>
    <property type="match status" value="1"/>
</dbReference>
<feature type="transmembrane region" description="Helical" evidence="10">
    <location>
        <begin position="514"/>
        <end position="532"/>
    </location>
</feature>
<feature type="binding site" evidence="9">
    <location>
        <position position="82"/>
    </location>
    <ligand>
        <name>Mg(2+)</name>
        <dbReference type="ChEBI" id="CHEBI:18420"/>
        <label>1</label>
        <note>catalytic</note>
    </ligand>
</feature>
<dbReference type="GO" id="GO:0016020">
    <property type="term" value="C:membrane"/>
    <property type="evidence" value="ECO:0007669"/>
    <property type="project" value="UniProtKB-SubCell"/>
</dbReference>
<keyword evidence="4 10" id="KW-0812">Transmembrane</keyword>
<dbReference type="PRINTS" id="PR00377">
    <property type="entry name" value="IMPHPHTASES"/>
</dbReference>
<evidence type="ECO:0000256" key="9">
    <source>
        <dbReference type="PIRSR" id="PIRSR600760-2"/>
    </source>
</evidence>
<dbReference type="AlphaFoldDB" id="A0A9W8K555"/>
<feature type="transmembrane region" description="Helical" evidence="10">
    <location>
        <begin position="368"/>
        <end position="388"/>
    </location>
</feature>
<dbReference type="InterPro" id="IPR050360">
    <property type="entry name" value="MFS_Sugar_Transporters"/>
</dbReference>